<sequence>MSFSVESDDCCEWDIFTHLLSVFTFPGHGSLSRTIPQRMRLMSPLGPGSSLLTWKPREGRPTVTRVSPVGGQQSGDRGGGGFSPGETWFETFSRRGRGLTGTRPALVLRAPKAQFALKARAPVSSSALCLREFNYRLGKKEGRKVSLKADTLKLC</sequence>
<evidence type="ECO:0000313" key="2">
    <source>
        <dbReference type="Proteomes" id="UP000664940"/>
    </source>
</evidence>
<protein>
    <submittedName>
        <fullName evidence="1">Uncharacterized protein</fullName>
    </submittedName>
</protein>
<dbReference type="EMBL" id="JABVXQ010000016">
    <property type="protein sequence ID" value="KAF6073472.1"/>
    <property type="molecule type" value="Genomic_DNA"/>
</dbReference>
<evidence type="ECO:0000313" key="1">
    <source>
        <dbReference type="EMBL" id="KAF6073472.1"/>
    </source>
</evidence>
<accession>A0A833YFS5</accession>
<proteinExistence type="predicted"/>
<comment type="caution">
    <text evidence="1">The sequence shown here is derived from an EMBL/GenBank/DDBJ whole genome shotgun (WGS) entry which is preliminary data.</text>
</comment>
<reference evidence="1 2" key="1">
    <citation type="journal article" date="2020" name="Nature">
        <title>Six reference-quality genomes reveal evolution of bat adaptations.</title>
        <authorList>
            <person name="Jebb D."/>
            <person name="Huang Z."/>
            <person name="Pippel M."/>
            <person name="Hughes G.M."/>
            <person name="Lavrichenko K."/>
            <person name="Devanna P."/>
            <person name="Winkler S."/>
            <person name="Jermiin L.S."/>
            <person name="Skirmuntt E.C."/>
            <person name="Katzourakis A."/>
            <person name="Burkitt-Gray L."/>
            <person name="Ray D.A."/>
            <person name="Sullivan K.A.M."/>
            <person name="Roscito J.G."/>
            <person name="Kirilenko B.M."/>
            <person name="Davalos L.M."/>
            <person name="Corthals A.P."/>
            <person name="Power M.L."/>
            <person name="Jones G."/>
            <person name="Ransome R.D."/>
            <person name="Dechmann D.K.N."/>
            <person name="Locatelli A.G."/>
            <person name="Puechmaille S.J."/>
            <person name="Fedrigo O."/>
            <person name="Jarvis E.D."/>
            <person name="Hiller M."/>
            <person name="Vernes S.C."/>
            <person name="Myers E.W."/>
            <person name="Teeling E.C."/>
        </authorList>
    </citation>
    <scope>NUCLEOTIDE SEQUENCE [LARGE SCALE GENOMIC DNA]</scope>
    <source>
        <strain evidence="1">Bat1K_MPI-CBG_1</strain>
    </source>
</reference>
<dbReference type="Proteomes" id="UP000664940">
    <property type="component" value="Unassembled WGS sequence"/>
</dbReference>
<dbReference type="AlphaFoldDB" id="A0A833YFS5"/>
<name>A0A833YFS5_9CHIR</name>
<gene>
    <name evidence="1" type="ORF">HJG60_009596</name>
</gene>
<organism evidence="1 2">
    <name type="scientific">Phyllostomus discolor</name>
    <name type="common">pale spear-nosed bat</name>
    <dbReference type="NCBI Taxonomy" id="89673"/>
    <lineage>
        <taxon>Eukaryota</taxon>
        <taxon>Metazoa</taxon>
        <taxon>Chordata</taxon>
        <taxon>Craniata</taxon>
        <taxon>Vertebrata</taxon>
        <taxon>Euteleostomi</taxon>
        <taxon>Mammalia</taxon>
        <taxon>Eutheria</taxon>
        <taxon>Laurasiatheria</taxon>
        <taxon>Chiroptera</taxon>
        <taxon>Yangochiroptera</taxon>
        <taxon>Phyllostomidae</taxon>
        <taxon>Phyllostominae</taxon>
        <taxon>Phyllostomus</taxon>
    </lineage>
</organism>